<sequence>MASGSDFAAWAIPDLTIPLPCADGTTREFVVHPPSVEDSRKLLASAVRGEVELGILKGVKIPDEVQEVLDSIKDEHPSLGSAYQEMVDAGVNPITIDRMAYYCVFYWTRSKEYADTIAVLLWAREQADAEEATGTAPKD</sequence>
<feature type="domain" description="DUF7426" evidence="1">
    <location>
        <begin position="6"/>
        <end position="118"/>
    </location>
</feature>
<keyword evidence="3" id="KW-1185">Reference proteome</keyword>
<protein>
    <recommendedName>
        <fullName evidence="1">DUF7426 domain-containing protein</fullName>
    </recommendedName>
</protein>
<evidence type="ECO:0000313" key="2">
    <source>
        <dbReference type="EMBL" id="MDR6142036.1"/>
    </source>
</evidence>
<dbReference type="RefSeq" id="WP_309689683.1">
    <property type="nucleotide sequence ID" value="NZ_JAVIZQ010000001.1"/>
</dbReference>
<dbReference type="InterPro" id="IPR055849">
    <property type="entry name" value="DUF7426"/>
</dbReference>
<evidence type="ECO:0000313" key="3">
    <source>
        <dbReference type="Proteomes" id="UP001249291"/>
    </source>
</evidence>
<gene>
    <name evidence="2" type="ORF">QE375_001590</name>
</gene>
<dbReference type="EMBL" id="JAVIZQ010000001">
    <property type="protein sequence ID" value="MDR6142036.1"/>
    <property type="molecule type" value="Genomic_DNA"/>
</dbReference>
<proteinExistence type="predicted"/>
<dbReference type="Proteomes" id="UP001249291">
    <property type="component" value="Unassembled WGS sequence"/>
</dbReference>
<evidence type="ECO:0000259" key="1">
    <source>
        <dbReference type="Pfam" id="PF24201"/>
    </source>
</evidence>
<reference evidence="2 3" key="1">
    <citation type="submission" date="2023-08" db="EMBL/GenBank/DDBJ databases">
        <title>Functional and genomic diversity of the sorghum phyllosphere microbiome.</title>
        <authorList>
            <person name="Shade A."/>
        </authorList>
    </citation>
    <scope>NUCLEOTIDE SEQUENCE [LARGE SCALE GENOMIC DNA]</scope>
    <source>
        <strain evidence="2 3">SORGH_AS_0445</strain>
    </source>
</reference>
<accession>A0ABU1HPR6</accession>
<organism evidence="2 3">
    <name type="scientific">Microbacterium foliorum</name>
    <dbReference type="NCBI Taxonomy" id="104336"/>
    <lineage>
        <taxon>Bacteria</taxon>
        <taxon>Bacillati</taxon>
        <taxon>Actinomycetota</taxon>
        <taxon>Actinomycetes</taxon>
        <taxon>Micrococcales</taxon>
        <taxon>Microbacteriaceae</taxon>
        <taxon>Microbacterium</taxon>
    </lineage>
</organism>
<comment type="caution">
    <text evidence="2">The sequence shown here is derived from an EMBL/GenBank/DDBJ whole genome shotgun (WGS) entry which is preliminary data.</text>
</comment>
<dbReference type="Pfam" id="PF24201">
    <property type="entry name" value="DUF7426"/>
    <property type="match status" value="1"/>
</dbReference>
<name>A0ABU1HPR6_9MICO</name>